<reference evidence="1" key="1">
    <citation type="journal article" date="2020" name="Nature">
        <title>Giant virus diversity and host interactions through global metagenomics.</title>
        <authorList>
            <person name="Schulz F."/>
            <person name="Roux S."/>
            <person name="Paez-Espino D."/>
            <person name="Jungbluth S."/>
            <person name="Walsh D.A."/>
            <person name="Denef V.J."/>
            <person name="McMahon K.D."/>
            <person name="Konstantinidis K.T."/>
            <person name="Eloe-Fadrosh E.A."/>
            <person name="Kyrpides N.C."/>
            <person name="Woyke T."/>
        </authorList>
    </citation>
    <scope>NUCLEOTIDE SEQUENCE</scope>
    <source>
        <strain evidence="1">GVMAG-S-1014582-52</strain>
    </source>
</reference>
<protein>
    <submittedName>
        <fullName evidence="1">Uncharacterized protein</fullName>
    </submittedName>
</protein>
<dbReference type="EMBL" id="MN740556">
    <property type="protein sequence ID" value="QHU33341.1"/>
    <property type="molecule type" value="Genomic_DNA"/>
</dbReference>
<proteinExistence type="predicted"/>
<name>A0A6C0LUA9_9ZZZZ</name>
<organism evidence="1">
    <name type="scientific">viral metagenome</name>
    <dbReference type="NCBI Taxonomy" id="1070528"/>
    <lineage>
        <taxon>unclassified sequences</taxon>
        <taxon>metagenomes</taxon>
        <taxon>organismal metagenomes</taxon>
    </lineage>
</organism>
<accession>A0A6C0LUA9</accession>
<evidence type="ECO:0000313" key="1">
    <source>
        <dbReference type="EMBL" id="QHU33341.1"/>
    </source>
</evidence>
<dbReference type="AlphaFoldDB" id="A0A6C0LUA9"/>
<sequence>MNNFDRVLKQLEDNTKQIAFFIDPDHKSYINSSHINEYRIHRLEKSSFWTLKNKKMEMNIDERDQLLN</sequence>